<dbReference type="EMBL" id="WHLY01000004">
    <property type="protein sequence ID" value="MPR37416.1"/>
    <property type="molecule type" value="Genomic_DNA"/>
</dbReference>
<dbReference type="RefSeq" id="WP_152766885.1">
    <property type="nucleotide sequence ID" value="NZ_WHLY01000004.1"/>
</dbReference>
<reference evidence="1 2" key="1">
    <citation type="submission" date="2019-10" db="EMBL/GenBank/DDBJ databases">
        <title>Draft Genome Sequence of Cytophagaceae sp. SJW1-29.</title>
        <authorList>
            <person name="Choi A."/>
        </authorList>
    </citation>
    <scope>NUCLEOTIDE SEQUENCE [LARGE SCALE GENOMIC DNA]</scope>
    <source>
        <strain evidence="1 2">SJW1-29</strain>
    </source>
</reference>
<comment type="caution">
    <text evidence="1">The sequence shown here is derived from an EMBL/GenBank/DDBJ whole genome shotgun (WGS) entry which is preliminary data.</text>
</comment>
<evidence type="ECO:0000313" key="1">
    <source>
        <dbReference type="EMBL" id="MPR37416.1"/>
    </source>
</evidence>
<sequence>MVNQNPSIVTTLSDWEVIQSKISASSLVGNVELQGYKAILRSDTGALLNVCKKGYNPMSNASFIRSVERFADVTNFPIEAIYELEGGKKMLGFLKCTEPFEVGGFEFKDYLMIGNGHDGQTTFFVGNSNVMIRCRNRFARQYRALKVKHSRGLEFGVERIQEEFFNYRKSLNAFYRSMNDFTKVEVSKEIHDSLVARLANLSKEERLGHAEISTRKQNIVSIIEACFRTEMADTGYTLFGLFNGLTNYTTHELGVTADNGMSMFNRAERLNLEGYQHCLNIAKGHQLLKSCELPVFANLIA</sequence>
<keyword evidence="2" id="KW-1185">Reference proteome</keyword>
<dbReference type="AlphaFoldDB" id="A0A7C9BGR1"/>
<organism evidence="1 2">
    <name type="scientific">Salmonirosea aquatica</name>
    <dbReference type="NCBI Taxonomy" id="2654236"/>
    <lineage>
        <taxon>Bacteria</taxon>
        <taxon>Pseudomonadati</taxon>
        <taxon>Bacteroidota</taxon>
        <taxon>Cytophagia</taxon>
        <taxon>Cytophagales</taxon>
        <taxon>Spirosomataceae</taxon>
        <taxon>Salmonirosea</taxon>
    </lineage>
</organism>
<proteinExistence type="predicted"/>
<gene>
    <name evidence="1" type="ORF">GBK04_29840</name>
</gene>
<accession>A0A7C9BGR1</accession>
<evidence type="ECO:0000313" key="2">
    <source>
        <dbReference type="Proteomes" id="UP000479293"/>
    </source>
</evidence>
<name>A0A7C9BGR1_9BACT</name>
<dbReference type="Pfam" id="PF06067">
    <property type="entry name" value="DUF932"/>
    <property type="match status" value="1"/>
</dbReference>
<dbReference type="Proteomes" id="UP000479293">
    <property type="component" value="Unassembled WGS sequence"/>
</dbReference>
<protein>
    <submittedName>
        <fullName evidence="1">DUF932 domain-containing protein</fullName>
    </submittedName>
</protein>
<dbReference type="InterPro" id="IPR026325">
    <property type="entry name" value="DUF932"/>
</dbReference>